<name>A0AAE3HKS9_9GAMM</name>
<accession>A0AAE3HKS9</accession>
<dbReference type="PIRSF" id="PIRSF004982">
    <property type="entry name" value="SlP"/>
    <property type="match status" value="1"/>
</dbReference>
<dbReference type="RefSeq" id="WP_259055461.1">
    <property type="nucleotide sequence ID" value="NZ_JANUCT010000010.1"/>
</dbReference>
<keyword evidence="1" id="KW-0449">Lipoprotein</keyword>
<proteinExistence type="predicted"/>
<sequence>MRQLANIFLGGCILALTGCAGNIPREIQTAPIEDPGVREVRDNIDHYTGRSVRWGGEIAAVENRENETWIEVVSKPLGSYGEPRDEDDSGGRFLARIEGFVDPQIYAEGRELTVVGEVESRIVRSIGEHPYTYPLIRATSHYLWPEYARRERDDYHLRYHYGHPFYHGYGFGYRRYYPYYW</sequence>
<dbReference type="AlphaFoldDB" id="A0AAE3HKS9"/>
<dbReference type="PANTHER" id="PTHR37530">
    <property type="entry name" value="OUTER MEMBRANE PROTEIN SLP"/>
    <property type="match status" value="1"/>
</dbReference>
<comment type="caution">
    <text evidence="1">The sequence shown here is derived from an EMBL/GenBank/DDBJ whole genome shotgun (WGS) entry which is preliminary data.</text>
</comment>
<dbReference type="InterPro" id="IPR004658">
    <property type="entry name" value="OMP_Slp"/>
</dbReference>
<dbReference type="Proteomes" id="UP001204445">
    <property type="component" value="Unassembled WGS sequence"/>
</dbReference>
<dbReference type="PANTHER" id="PTHR37530:SF1">
    <property type="entry name" value="OUTER MEMBRANE PROTEIN SLP"/>
    <property type="match status" value="1"/>
</dbReference>
<dbReference type="GO" id="GO:0019867">
    <property type="term" value="C:outer membrane"/>
    <property type="evidence" value="ECO:0007669"/>
    <property type="project" value="InterPro"/>
</dbReference>
<reference evidence="1" key="1">
    <citation type="submission" date="2022-08" db="EMBL/GenBank/DDBJ databases">
        <title>Genomic Encyclopedia of Type Strains, Phase III (KMG-III): the genomes of soil and plant-associated and newly described type strains.</title>
        <authorList>
            <person name="Whitman W."/>
        </authorList>
    </citation>
    <scope>NUCLEOTIDE SEQUENCE</scope>
    <source>
        <strain evidence="1">HMT 1</strain>
    </source>
</reference>
<gene>
    <name evidence="1" type="ORF">J2T55_001619</name>
</gene>
<protein>
    <submittedName>
        <fullName evidence="1">Outer membrane lipoprotein</fullName>
    </submittedName>
</protein>
<evidence type="ECO:0000313" key="2">
    <source>
        <dbReference type="Proteomes" id="UP001204445"/>
    </source>
</evidence>
<dbReference type="EMBL" id="JANUCT010000010">
    <property type="protein sequence ID" value="MCS3903590.1"/>
    <property type="molecule type" value="Genomic_DNA"/>
</dbReference>
<keyword evidence="2" id="KW-1185">Reference proteome</keyword>
<evidence type="ECO:0000313" key="1">
    <source>
        <dbReference type="EMBL" id="MCS3903590.1"/>
    </source>
</evidence>
<dbReference type="Pfam" id="PF03843">
    <property type="entry name" value="Slp"/>
    <property type="match status" value="1"/>
</dbReference>
<organism evidence="1 2">
    <name type="scientific">Methylohalomonas lacus</name>
    <dbReference type="NCBI Taxonomy" id="398773"/>
    <lineage>
        <taxon>Bacteria</taxon>
        <taxon>Pseudomonadati</taxon>
        <taxon>Pseudomonadota</taxon>
        <taxon>Gammaproteobacteria</taxon>
        <taxon>Methylohalomonadales</taxon>
        <taxon>Methylohalomonadaceae</taxon>
        <taxon>Methylohalomonas</taxon>
    </lineage>
</organism>
<dbReference type="PROSITE" id="PS51257">
    <property type="entry name" value="PROKAR_LIPOPROTEIN"/>
    <property type="match status" value="1"/>
</dbReference>